<evidence type="ECO:0000256" key="1">
    <source>
        <dbReference type="SAM" id="SignalP"/>
    </source>
</evidence>
<dbReference type="InterPro" id="IPR013766">
    <property type="entry name" value="Thioredoxin_domain"/>
</dbReference>
<dbReference type="PROSITE" id="PS51352">
    <property type="entry name" value="THIOREDOXIN_2"/>
    <property type="match status" value="1"/>
</dbReference>
<dbReference type="AlphaFoldDB" id="A0A809R902"/>
<dbReference type="Proteomes" id="UP000662873">
    <property type="component" value="Chromosome"/>
</dbReference>
<reference evidence="3" key="1">
    <citation type="journal article" name="DNA Res.">
        <title>The physiological potential of anammox bacteria as revealed by their core genome structure.</title>
        <authorList>
            <person name="Okubo T."/>
            <person name="Toyoda A."/>
            <person name="Fukuhara K."/>
            <person name="Uchiyama I."/>
            <person name="Harigaya Y."/>
            <person name="Kuroiwa M."/>
            <person name="Suzuki T."/>
            <person name="Murakami Y."/>
            <person name="Suwa Y."/>
            <person name="Takami H."/>
        </authorList>
    </citation>
    <scope>NUCLEOTIDE SEQUENCE</scope>
    <source>
        <strain evidence="3">317325-2</strain>
    </source>
</reference>
<proteinExistence type="predicted"/>
<dbReference type="KEGG" id="npy:NPRO_15750"/>
<evidence type="ECO:0000313" key="4">
    <source>
        <dbReference type="Proteomes" id="UP000662873"/>
    </source>
</evidence>
<dbReference type="Gene3D" id="3.40.30.10">
    <property type="entry name" value="Glutaredoxin"/>
    <property type="match status" value="1"/>
</dbReference>
<feature type="domain" description="Thioredoxin" evidence="2">
    <location>
        <begin position="4"/>
        <end position="161"/>
    </location>
</feature>
<dbReference type="SUPFAM" id="SSF52833">
    <property type="entry name" value="Thioredoxin-like"/>
    <property type="match status" value="1"/>
</dbReference>
<dbReference type="EMBL" id="AP021858">
    <property type="protein sequence ID" value="BBO23980.1"/>
    <property type="molecule type" value="Genomic_DNA"/>
</dbReference>
<protein>
    <submittedName>
        <fullName evidence="3">Thioredoxin</fullName>
    </submittedName>
</protein>
<sequence>MKAMRMGWVLGLAALVAMGGAHLFQAPSAADLMKTSTEKAKREKKGLMVGFHASWCGWCKKMEAVLARPEVKPVWEKHFVTLWLTVDEPAEKKALENPGAADLRRDNKGEGQGIPFFYFVDPATGKTIVNSIRPASEGDKGGNVGCPVEPFEIDFFLSMVKKSRPNLANDDLQVLRAGFETIKKGG</sequence>
<evidence type="ECO:0000313" key="3">
    <source>
        <dbReference type="EMBL" id="BBO23980.1"/>
    </source>
</evidence>
<feature type="chain" id="PRO_5035300878" evidence="1">
    <location>
        <begin position="30"/>
        <end position="186"/>
    </location>
</feature>
<dbReference type="Pfam" id="PF13899">
    <property type="entry name" value="Thioredoxin_7"/>
    <property type="match status" value="1"/>
</dbReference>
<dbReference type="PROSITE" id="PS00194">
    <property type="entry name" value="THIOREDOXIN_1"/>
    <property type="match status" value="1"/>
</dbReference>
<accession>A0A809R902</accession>
<feature type="signal peptide" evidence="1">
    <location>
        <begin position="1"/>
        <end position="29"/>
    </location>
</feature>
<organism evidence="3 4">
    <name type="scientific">Candidatus Nitrosymbiomonas proteolyticus</name>
    <dbReference type="NCBI Taxonomy" id="2608984"/>
    <lineage>
        <taxon>Bacteria</taxon>
        <taxon>Bacillati</taxon>
        <taxon>Armatimonadota</taxon>
        <taxon>Armatimonadota incertae sedis</taxon>
        <taxon>Candidatus Nitrosymbiomonas</taxon>
    </lineage>
</organism>
<keyword evidence="1" id="KW-0732">Signal</keyword>
<name>A0A809R902_9BACT</name>
<dbReference type="InterPro" id="IPR036249">
    <property type="entry name" value="Thioredoxin-like_sf"/>
</dbReference>
<dbReference type="InterPro" id="IPR017937">
    <property type="entry name" value="Thioredoxin_CS"/>
</dbReference>
<evidence type="ECO:0000259" key="2">
    <source>
        <dbReference type="PROSITE" id="PS51352"/>
    </source>
</evidence>
<gene>
    <name evidence="3" type="ORF">NPRO_15750</name>
</gene>